<keyword evidence="5" id="KW-0436">Ligase</keyword>
<accession>A0A2A6BKG0</accession>
<dbReference type="Gene3D" id="3.30.590.10">
    <property type="entry name" value="Glutamine synthetase/guanido kinase, catalytic domain"/>
    <property type="match status" value="1"/>
</dbReference>
<proteinExistence type="inferred from homology"/>
<dbReference type="EC" id="6.3.1.2" evidence="3"/>
<sequence length="307" mass="33599">MILFPPSKGPENNTPSGTTTAAPLARPSAGTRTPTLSRSLPGSLPRRAESTGDVETFDKDMKPTATNHRAKCAQLMKGIAQQVPWFGMEQEYLLLDRDGYPLGWPKNGFPAKQGPYYCGVGANKVVVEIVETHYRACLHAGLKIFGTNAEVTPGQWEFQIGCCEGIAMGDELWMARFLLHRVAEQFGVIVTFDPKPAITMGEWNGAGCHTNVSTAAIRAPGGMKHIEAAMKKLEAKHQDHMRMYDSNGGRDNLKRLTGRHETSSVDKFSWGIANRGCSGYFEDRRPSSNCDPYAVTGMIAQTCFLGL</sequence>
<evidence type="ECO:0000256" key="7">
    <source>
        <dbReference type="ARBA" id="ARBA00022840"/>
    </source>
</evidence>
<evidence type="ECO:0000313" key="12">
    <source>
        <dbReference type="Proteomes" id="UP000005239"/>
    </source>
</evidence>
<dbReference type="Proteomes" id="UP000005239">
    <property type="component" value="Unassembled WGS sequence"/>
</dbReference>
<evidence type="ECO:0000256" key="9">
    <source>
        <dbReference type="RuleBase" id="RU000384"/>
    </source>
</evidence>
<dbReference type="GO" id="GO:0005524">
    <property type="term" value="F:ATP binding"/>
    <property type="evidence" value="ECO:0007669"/>
    <property type="project" value="UniProtKB-KW"/>
</dbReference>
<evidence type="ECO:0000256" key="6">
    <source>
        <dbReference type="ARBA" id="ARBA00022741"/>
    </source>
</evidence>
<feature type="compositionally biased region" description="Basic and acidic residues" evidence="10">
    <location>
        <begin position="46"/>
        <end position="60"/>
    </location>
</feature>
<dbReference type="AlphaFoldDB" id="A0A2A6BKG0"/>
<dbReference type="OrthoDB" id="1936100at2759"/>
<name>A0A2A6BKG0_PRIPA</name>
<evidence type="ECO:0000256" key="4">
    <source>
        <dbReference type="ARBA" id="ARBA00022490"/>
    </source>
</evidence>
<keyword evidence="7" id="KW-0067">ATP-binding</keyword>
<dbReference type="GO" id="GO:0006542">
    <property type="term" value="P:glutamine biosynthetic process"/>
    <property type="evidence" value="ECO:0000318"/>
    <property type="project" value="GO_Central"/>
</dbReference>
<evidence type="ECO:0000256" key="10">
    <source>
        <dbReference type="SAM" id="MobiDB-lite"/>
    </source>
</evidence>
<reference evidence="12" key="1">
    <citation type="journal article" date="2008" name="Nat. Genet.">
        <title>The Pristionchus pacificus genome provides a unique perspective on nematode lifestyle and parasitism.</title>
        <authorList>
            <person name="Dieterich C."/>
            <person name="Clifton S.W."/>
            <person name="Schuster L.N."/>
            <person name="Chinwalla A."/>
            <person name="Delehaunty K."/>
            <person name="Dinkelacker I."/>
            <person name="Fulton L."/>
            <person name="Fulton R."/>
            <person name="Godfrey J."/>
            <person name="Minx P."/>
            <person name="Mitreva M."/>
            <person name="Roeseler W."/>
            <person name="Tian H."/>
            <person name="Witte H."/>
            <person name="Yang S.P."/>
            <person name="Wilson R.K."/>
            <person name="Sommer R.J."/>
        </authorList>
    </citation>
    <scope>NUCLEOTIDE SEQUENCE [LARGE SCALE GENOMIC DNA]</scope>
    <source>
        <strain evidence="12">PS312</strain>
    </source>
</reference>
<evidence type="ECO:0000256" key="8">
    <source>
        <dbReference type="PROSITE-ProRule" id="PRU01331"/>
    </source>
</evidence>
<accession>A0A8R1U3J1</accession>
<organism evidence="11 12">
    <name type="scientific">Pristionchus pacificus</name>
    <name type="common">Parasitic nematode worm</name>
    <dbReference type="NCBI Taxonomy" id="54126"/>
    <lineage>
        <taxon>Eukaryota</taxon>
        <taxon>Metazoa</taxon>
        <taxon>Ecdysozoa</taxon>
        <taxon>Nematoda</taxon>
        <taxon>Chromadorea</taxon>
        <taxon>Rhabditida</taxon>
        <taxon>Rhabditina</taxon>
        <taxon>Diplogasteromorpha</taxon>
        <taxon>Diplogasteroidea</taxon>
        <taxon>Neodiplogasteridae</taxon>
        <taxon>Pristionchus</taxon>
    </lineage>
</organism>
<evidence type="ECO:0000256" key="2">
    <source>
        <dbReference type="ARBA" id="ARBA00009897"/>
    </source>
</evidence>
<comment type="subcellular location">
    <subcellularLocation>
        <location evidence="1">Cytoplasm</location>
    </subcellularLocation>
</comment>
<dbReference type="InterPro" id="IPR050292">
    <property type="entry name" value="Glutamine_Synthetase"/>
</dbReference>
<evidence type="ECO:0000313" key="11">
    <source>
        <dbReference type="EnsemblMetazoa" id="PPA03225.1"/>
    </source>
</evidence>
<feature type="region of interest" description="Disordered" evidence="10">
    <location>
        <begin position="1"/>
        <end position="60"/>
    </location>
</feature>
<dbReference type="EnsemblMetazoa" id="PPA03225.1">
    <property type="protein sequence ID" value="PPA03225.1"/>
    <property type="gene ID" value="WBGene00092779"/>
</dbReference>
<evidence type="ECO:0000256" key="3">
    <source>
        <dbReference type="ARBA" id="ARBA00012937"/>
    </source>
</evidence>
<gene>
    <name evidence="11" type="primary">WBGene00092779</name>
</gene>
<keyword evidence="6" id="KW-0547">Nucleotide-binding</keyword>
<keyword evidence="4" id="KW-0963">Cytoplasm</keyword>
<dbReference type="InterPro" id="IPR008146">
    <property type="entry name" value="Gln_synth_cat_dom"/>
</dbReference>
<evidence type="ECO:0000256" key="5">
    <source>
        <dbReference type="ARBA" id="ARBA00022598"/>
    </source>
</evidence>
<dbReference type="GO" id="GO:0004356">
    <property type="term" value="F:glutamine synthetase activity"/>
    <property type="evidence" value="ECO:0000318"/>
    <property type="project" value="GO_Central"/>
</dbReference>
<dbReference type="SMART" id="SM01230">
    <property type="entry name" value="Gln-synt_C"/>
    <property type="match status" value="1"/>
</dbReference>
<dbReference type="SUPFAM" id="SSF55931">
    <property type="entry name" value="Glutamine synthetase/guanido kinase"/>
    <property type="match status" value="1"/>
</dbReference>
<comment type="similarity">
    <text evidence="2 8 9">Belongs to the glutamine synthetase family.</text>
</comment>
<protein>
    <recommendedName>
        <fullName evidence="3">glutamine synthetase</fullName>
        <ecNumber evidence="3">6.3.1.2</ecNumber>
    </recommendedName>
</protein>
<evidence type="ECO:0000256" key="1">
    <source>
        <dbReference type="ARBA" id="ARBA00004496"/>
    </source>
</evidence>
<feature type="compositionally biased region" description="Polar residues" evidence="10">
    <location>
        <begin position="30"/>
        <end position="40"/>
    </location>
</feature>
<keyword evidence="12" id="KW-1185">Reference proteome</keyword>
<dbReference type="PROSITE" id="PS51987">
    <property type="entry name" value="GS_CATALYTIC"/>
    <property type="match status" value="1"/>
</dbReference>
<feature type="compositionally biased region" description="Polar residues" evidence="10">
    <location>
        <begin position="10"/>
        <end position="21"/>
    </location>
</feature>
<dbReference type="InterPro" id="IPR014746">
    <property type="entry name" value="Gln_synth/guanido_kin_cat_dom"/>
</dbReference>
<dbReference type="FunFam" id="3.30.590.10:FF:000011">
    <property type="entry name" value="Glutamine synthetase"/>
    <property type="match status" value="1"/>
</dbReference>
<dbReference type="PANTHER" id="PTHR20852">
    <property type="entry name" value="GLUTAMINE SYNTHETASE"/>
    <property type="match status" value="1"/>
</dbReference>
<dbReference type="PANTHER" id="PTHR20852:SF96">
    <property type="entry name" value="GLUTAMINE SYNTHETASE-RELATED"/>
    <property type="match status" value="1"/>
</dbReference>
<dbReference type="GO" id="GO:0005737">
    <property type="term" value="C:cytoplasm"/>
    <property type="evidence" value="ECO:0000318"/>
    <property type="project" value="GO_Central"/>
</dbReference>
<dbReference type="Pfam" id="PF00120">
    <property type="entry name" value="Gln-synt_C"/>
    <property type="match status" value="1"/>
</dbReference>
<reference evidence="11" key="2">
    <citation type="submission" date="2022-06" db="UniProtKB">
        <authorList>
            <consortium name="EnsemblMetazoa"/>
        </authorList>
    </citation>
    <scope>IDENTIFICATION</scope>
    <source>
        <strain evidence="11">PS312</strain>
    </source>
</reference>